<dbReference type="EMBL" id="JAVRQU010000003">
    <property type="protein sequence ID" value="KAK5704885.1"/>
    <property type="molecule type" value="Genomic_DNA"/>
</dbReference>
<evidence type="ECO:0000313" key="3">
    <source>
        <dbReference type="Proteomes" id="UP001310594"/>
    </source>
</evidence>
<dbReference type="Proteomes" id="UP001310594">
    <property type="component" value="Unassembled WGS sequence"/>
</dbReference>
<gene>
    <name evidence="2" type="ORF">LTR97_001996</name>
</gene>
<keyword evidence="1" id="KW-0472">Membrane</keyword>
<sequence length="85" mass="8846">MATRHDSVLEITAPAPAPAPVVVAQNGGPILPVSMAIHQPAQDHHVNAPTGSAQARHNRVTKLLGIGLVLGVAFFIWGVVKGIYP</sequence>
<keyword evidence="1" id="KW-1133">Transmembrane helix</keyword>
<keyword evidence="1" id="KW-0812">Transmembrane</keyword>
<comment type="caution">
    <text evidence="2">The sequence shown here is derived from an EMBL/GenBank/DDBJ whole genome shotgun (WGS) entry which is preliminary data.</text>
</comment>
<protein>
    <submittedName>
        <fullName evidence="2">Uncharacterized protein</fullName>
    </submittedName>
</protein>
<evidence type="ECO:0000313" key="2">
    <source>
        <dbReference type="EMBL" id="KAK5704885.1"/>
    </source>
</evidence>
<reference evidence="2" key="1">
    <citation type="submission" date="2023-08" db="EMBL/GenBank/DDBJ databases">
        <title>Black Yeasts Isolated from many extreme environments.</title>
        <authorList>
            <person name="Coleine C."/>
            <person name="Stajich J.E."/>
            <person name="Selbmann L."/>
        </authorList>
    </citation>
    <scope>NUCLEOTIDE SEQUENCE</scope>
    <source>
        <strain evidence="2">CCFEE 5810</strain>
    </source>
</reference>
<accession>A0AAN7WEJ2</accession>
<proteinExistence type="predicted"/>
<name>A0AAN7WEJ2_9PEZI</name>
<dbReference type="AlphaFoldDB" id="A0AAN7WEJ2"/>
<organism evidence="2 3">
    <name type="scientific">Elasticomyces elasticus</name>
    <dbReference type="NCBI Taxonomy" id="574655"/>
    <lineage>
        <taxon>Eukaryota</taxon>
        <taxon>Fungi</taxon>
        <taxon>Dikarya</taxon>
        <taxon>Ascomycota</taxon>
        <taxon>Pezizomycotina</taxon>
        <taxon>Dothideomycetes</taxon>
        <taxon>Dothideomycetidae</taxon>
        <taxon>Mycosphaerellales</taxon>
        <taxon>Teratosphaeriaceae</taxon>
        <taxon>Elasticomyces</taxon>
    </lineage>
</organism>
<feature type="transmembrane region" description="Helical" evidence="1">
    <location>
        <begin position="63"/>
        <end position="84"/>
    </location>
</feature>
<evidence type="ECO:0000256" key="1">
    <source>
        <dbReference type="SAM" id="Phobius"/>
    </source>
</evidence>